<dbReference type="EMBL" id="CP002831">
    <property type="protein sequence ID" value="AFC26510.1"/>
    <property type="molecule type" value="Genomic_DNA"/>
</dbReference>
<accession>H6L8E6</accession>
<dbReference type="STRING" id="984262.SGRA_3794"/>
<gene>
    <name evidence="1" type="ordered locus">SGRA_3794</name>
</gene>
<reference evidence="1 2" key="1">
    <citation type="journal article" date="2012" name="Stand. Genomic Sci.">
        <title>Complete genome sequencing and analysis of Saprospira grandis str. Lewin, a predatory marine bacterium.</title>
        <authorList>
            <person name="Saw J.H."/>
            <person name="Yuryev A."/>
            <person name="Kanbe M."/>
            <person name="Hou S."/>
            <person name="Young A.G."/>
            <person name="Aizawa S."/>
            <person name="Alam M."/>
        </authorList>
    </citation>
    <scope>NUCLEOTIDE SEQUENCE [LARGE SCALE GENOMIC DNA]</scope>
    <source>
        <strain evidence="1 2">Lewin</strain>
    </source>
</reference>
<dbReference type="HOGENOM" id="CLU_1814462_0_0_10"/>
<dbReference type="OrthoDB" id="9827652at2"/>
<dbReference type="SUPFAM" id="SSF47240">
    <property type="entry name" value="Ferritin-like"/>
    <property type="match status" value="1"/>
</dbReference>
<protein>
    <submittedName>
        <fullName evidence="1">Uncharacterized protein</fullName>
    </submittedName>
</protein>
<organism evidence="1 2">
    <name type="scientific">Saprospira grandis (strain Lewin)</name>
    <dbReference type="NCBI Taxonomy" id="984262"/>
    <lineage>
        <taxon>Bacteria</taxon>
        <taxon>Pseudomonadati</taxon>
        <taxon>Bacteroidota</taxon>
        <taxon>Saprospiria</taxon>
        <taxon>Saprospirales</taxon>
        <taxon>Saprospiraceae</taxon>
        <taxon>Saprospira</taxon>
    </lineage>
</organism>
<dbReference type="AlphaFoldDB" id="H6L8E6"/>
<dbReference type="KEGG" id="sgn:SGRA_3794"/>
<name>H6L8E6_SAPGL</name>
<evidence type="ECO:0000313" key="2">
    <source>
        <dbReference type="Proteomes" id="UP000007519"/>
    </source>
</evidence>
<sequence>MSASLAVLFSNYQLYTHQLIQLRWQAKSLSPWIWAPKLAQFALEAEREKDLLLDIMLAEGQLPPASKSAQQRLANIPDLQGVKKTLPKILLRLRENSQLILGQIEYWAKEQPQEKRWAKLKAALEERLSSLEAGPKRQELSA</sequence>
<keyword evidence="2" id="KW-1185">Reference proteome</keyword>
<dbReference type="RefSeq" id="WP_015694095.1">
    <property type="nucleotide sequence ID" value="NC_016940.1"/>
</dbReference>
<dbReference type="InterPro" id="IPR009078">
    <property type="entry name" value="Ferritin-like_SF"/>
</dbReference>
<evidence type="ECO:0000313" key="1">
    <source>
        <dbReference type="EMBL" id="AFC26510.1"/>
    </source>
</evidence>
<proteinExistence type="predicted"/>
<dbReference type="Proteomes" id="UP000007519">
    <property type="component" value="Chromosome"/>
</dbReference>